<comment type="caution">
    <text evidence="2">The sequence shown here is derived from an EMBL/GenBank/DDBJ whole genome shotgun (WGS) entry which is preliminary data.</text>
</comment>
<keyword evidence="1" id="KW-0472">Membrane</keyword>
<dbReference type="RefSeq" id="WP_133417821.1">
    <property type="nucleotide sequence ID" value="NZ_SCWD01000002.1"/>
</dbReference>
<dbReference type="Proteomes" id="UP000295280">
    <property type="component" value="Unassembled WGS sequence"/>
</dbReference>
<dbReference type="AlphaFoldDB" id="A0A9Q8CFJ9"/>
<accession>A0A9Q8CFJ9</accession>
<feature type="transmembrane region" description="Helical" evidence="1">
    <location>
        <begin position="7"/>
        <end position="26"/>
    </location>
</feature>
<protein>
    <submittedName>
        <fullName evidence="2">Uncharacterized protein</fullName>
    </submittedName>
</protein>
<dbReference type="OrthoDB" id="2418181at2"/>
<keyword evidence="1" id="KW-0812">Transmembrane</keyword>
<name>A0A9Q8CFJ9_9STAP</name>
<proteinExistence type="predicted"/>
<feature type="transmembrane region" description="Helical" evidence="1">
    <location>
        <begin position="62"/>
        <end position="85"/>
    </location>
</feature>
<reference evidence="2 3" key="1">
    <citation type="submission" date="2019-01" db="EMBL/GenBank/DDBJ databases">
        <title>Draft genome sequences of the type strains of six Macrococcus species.</title>
        <authorList>
            <person name="Mazhar S."/>
            <person name="Altermann E."/>
            <person name="Hill C."/>
            <person name="Mcauliffe O."/>
        </authorList>
    </citation>
    <scope>NUCLEOTIDE SEQUENCE [LARGE SCALE GENOMIC DNA]</scope>
    <source>
        <strain evidence="2 3">ATCC 51828</strain>
    </source>
</reference>
<evidence type="ECO:0000313" key="2">
    <source>
        <dbReference type="EMBL" id="TDM02335.1"/>
    </source>
</evidence>
<evidence type="ECO:0000256" key="1">
    <source>
        <dbReference type="SAM" id="Phobius"/>
    </source>
</evidence>
<organism evidence="2 3">
    <name type="scientific">Macrococcus carouselicus</name>
    <dbReference type="NCBI Taxonomy" id="69969"/>
    <lineage>
        <taxon>Bacteria</taxon>
        <taxon>Bacillati</taxon>
        <taxon>Bacillota</taxon>
        <taxon>Bacilli</taxon>
        <taxon>Bacillales</taxon>
        <taxon>Staphylococcaceae</taxon>
        <taxon>Macrococcus</taxon>
    </lineage>
</organism>
<dbReference type="EMBL" id="SCWD01000002">
    <property type="protein sequence ID" value="TDM02335.1"/>
    <property type="molecule type" value="Genomic_DNA"/>
</dbReference>
<keyword evidence="3" id="KW-1185">Reference proteome</keyword>
<feature type="transmembrane region" description="Helical" evidence="1">
    <location>
        <begin position="32"/>
        <end position="50"/>
    </location>
</feature>
<sequence length="95" mass="11200">MQKVLMLLSILMHIVLVAGYFINSGIIFFTSYFWIIFCLISLFIGLRYHFSKLNLSEKDLPYRILTILLTISSSVSLIFLLYTTFFNPFLYLDIR</sequence>
<gene>
    <name evidence="2" type="ORF">ERX40_07210</name>
</gene>
<evidence type="ECO:0000313" key="3">
    <source>
        <dbReference type="Proteomes" id="UP000295280"/>
    </source>
</evidence>
<keyword evidence="1" id="KW-1133">Transmembrane helix</keyword>